<dbReference type="NCBIfam" id="NF010029">
    <property type="entry name" value="PRK13504.1"/>
    <property type="match status" value="1"/>
</dbReference>
<dbReference type="RefSeq" id="WP_220205642.1">
    <property type="nucleotide sequence ID" value="NZ_BNJK01000001.1"/>
</dbReference>
<dbReference type="GO" id="GO:0020037">
    <property type="term" value="F:heme binding"/>
    <property type="evidence" value="ECO:0007669"/>
    <property type="project" value="InterPro"/>
</dbReference>
<evidence type="ECO:0000256" key="3">
    <source>
        <dbReference type="ARBA" id="ARBA00010429"/>
    </source>
</evidence>
<dbReference type="PRINTS" id="PR00397">
    <property type="entry name" value="SIROHAEM"/>
</dbReference>
<accession>A0A8J3IQD2</accession>
<feature type="domain" description="Nitrite/sulphite reductase 4Fe-4S" evidence="10">
    <location>
        <begin position="480"/>
        <end position="574"/>
    </location>
</feature>
<evidence type="ECO:0000256" key="6">
    <source>
        <dbReference type="ARBA" id="ARBA00022723"/>
    </source>
</evidence>
<evidence type="ECO:0000259" key="11">
    <source>
        <dbReference type="Pfam" id="PF03460"/>
    </source>
</evidence>
<dbReference type="InterPro" id="IPR006067">
    <property type="entry name" value="NO2/SO3_Rdtase_4Fe4S_dom"/>
</dbReference>
<dbReference type="SUPFAM" id="SSF55124">
    <property type="entry name" value="Nitrite/Sulfite reductase N-terminal domain-like"/>
    <property type="match status" value="2"/>
</dbReference>
<evidence type="ECO:0000259" key="10">
    <source>
        <dbReference type="Pfam" id="PF01077"/>
    </source>
</evidence>
<dbReference type="GO" id="GO:0016002">
    <property type="term" value="F:sulfite reductase activity"/>
    <property type="evidence" value="ECO:0007669"/>
    <property type="project" value="TreeGrafter"/>
</dbReference>
<keyword evidence="7" id="KW-0560">Oxidoreductase</keyword>
<dbReference type="InterPro" id="IPR045854">
    <property type="entry name" value="NO2/SO3_Rdtase_4Fe4S_sf"/>
</dbReference>
<keyword evidence="8" id="KW-0408">Iron</keyword>
<dbReference type="PANTHER" id="PTHR11493">
    <property type="entry name" value="SULFITE REDUCTASE [NADPH] SUBUNIT BETA-RELATED"/>
    <property type="match status" value="1"/>
</dbReference>
<dbReference type="Gene3D" id="3.30.413.10">
    <property type="entry name" value="Sulfite Reductase Hemoprotein, domain 1"/>
    <property type="match status" value="2"/>
</dbReference>
<evidence type="ECO:0000256" key="1">
    <source>
        <dbReference type="ARBA" id="ARBA00001929"/>
    </source>
</evidence>
<dbReference type="EMBL" id="BNJK01000001">
    <property type="protein sequence ID" value="GHO94935.1"/>
    <property type="molecule type" value="Genomic_DNA"/>
</dbReference>
<keyword evidence="13" id="KW-1185">Reference proteome</keyword>
<evidence type="ECO:0000256" key="7">
    <source>
        <dbReference type="ARBA" id="ARBA00023002"/>
    </source>
</evidence>
<dbReference type="FunFam" id="3.30.413.10:FF:000014">
    <property type="entry name" value="Sulfite reductase [ferredoxin], chloroplastic"/>
    <property type="match status" value="1"/>
</dbReference>
<dbReference type="AlphaFoldDB" id="A0A8J3IQD2"/>
<keyword evidence="9" id="KW-0411">Iron-sulfur</keyword>
<proteinExistence type="inferred from homology"/>
<comment type="cofactor">
    <cofactor evidence="2">
        <name>[4Fe-4S] cluster</name>
        <dbReference type="ChEBI" id="CHEBI:49883"/>
    </cofactor>
</comment>
<dbReference type="InterPro" id="IPR036136">
    <property type="entry name" value="Nit/Sulf_reduc_fer-like_dom_sf"/>
</dbReference>
<organism evidence="12 13">
    <name type="scientific">Reticulibacter mediterranei</name>
    <dbReference type="NCBI Taxonomy" id="2778369"/>
    <lineage>
        <taxon>Bacteria</taxon>
        <taxon>Bacillati</taxon>
        <taxon>Chloroflexota</taxon>
        <taxon>Ktedonobacteria</taxon>
        <taxon>Ktedonobacterales</taxon>
        <taxon>Reticulibacteraceae</taxon>
        <taxon>Reticulibacter</taxon>
    </lineage>
</organism>
<dbReference type="PANTHER" id="PTHR11493:SF47">
    <property type="entry name" value="SULFITE REDUCTASE [NADPH] SUBUNIT BETA"/>
    <property type="match status" value="1"/>
</dbReference>
<dbReference type="InterPro" id="IPR045169">
    <property type="entry name" value="NO2/SO3_Rdtase_4Fe4S_prot"/>
</dbReference>
<feature type="domain" description="Nitrite/sulphite reductase 4Fe-4S" evidence="10">
    <location>
        <begin position="182"/>
        <end position="340"/>
    </location>
</feature>
<evidence type="ECO:0000256" key="5">
    <source>
        <dbReference type="ARBA" id="ARBA00022617"/>
    </source>
</evidence>
<dbReference type="GO" id="GO:0000103">
    <property type="term" value="P:sulfate assimilation"/>
    <property type="evidence" value="ECO:0007669"/>
    <property type="project" value="TreeGrafter"/>
</dbReference>
<evidence type="ECO:0000313" key="13">
    <source>
        <dbReference type="Proteomes" id="UP000597444"/>
    </source>
</evidence>
<sequence>MTTHDDQDTATFTLKHLGPGVGSKVEQIKANSNYLRGRIAEELAEDSSRFSEDQVQLIKFHGMYQQEDRDARQARKAAGAEKAYQFMIRSRIPGGALTAEQYLVEDELADRYGNGSLRFTTRQSIQLHGVLKGNIRTVLYNINKSLLSTLSACGDVNRNVMACPAPIANRSQAQIQEIAHKVAMHLAPRSRAYHEIWIDGEKASTVGETEEDVEPMYGPTYLTRKFKVGIAYPDDNCIDVFTQDVGLVAKVENDELVGFTVLVGGGMGTTHGKAETYPRLGTPLGDITPDQVLKTVESVLTTLRDYGDRTNRKHARLKYVVEERGIEWIRAEVESRLGTELSDPSPVHFDHVDDHLGWHQQADGRWFLGLHVVNGRVRDNLKAGLRHVVEHFRCNVRLTAWQNILLIDIPSEQRKAIEATLGEYGIAIDPSASGTYRWAMACPALPTCGLAVAEAERILPDVVKEIEAVMQEVGVGGEPISIRMTGCPNGCARPYLGDIGLVGRSKGIYNLHLGGDWGNTRQNEKFLQNVRIENIASTLRPLLALWKEERKEGETFGDFYHRLGAEELQARVAARQAQVEELHA</sequence>
<dbReference type="GO" id="GO:0050311">
    <property type="term" value="F:sulfite reductase (ferredoxin) activity"/>
    <property type="evidence" value="ECO:0007669"/>
    <property type="project" value="TreeGrafter"/>
</dbReference>
<evidence type="ECO:0000256" key="8">
    <source>
        <dbReference type="ARBA" id="ARBA00023004"/>
    </source>
</evidence>
<keyword evidence="4" id="KW-0004">4Fe-4S</keyword>
<evidence type="ECO:0000256" key="9">
    <source>
        <dbReference type="ARBA" id="ARBA00023014"/>
    </source>
</evidence>
<gene>
    <name evidence="12" type="ORF">KSF_049830</name>
</gene>
<keyword evidence="5" id="KW-0349">Heme</keyword>
<dbReference type="Proteomes" id="UP000597444">
    <property type="component" value="Unassembled WGS sequence"/>
</dbReference>
<comment type="caution">
    <text evidence="12">The sequence shown here is derived from an EMBL/GenBank/DDBJ whole genome shotgun (WGS) entry which is preliminary data.</text>
</comment>
<evidence type="ECO:0000256" key="4">
    <source>
        <dbReference type="ARBA" id="ARBA00022485"/>
    </source>
</evidence>
<dbReference type="Pfam" id="PF01077">
    <property type="entry name" value="NIR_SIR"/>
    <property type="match status" value="2"/>
</dbReference>
<dbReference type="Pfam" id="PF03460">
    <property type="entry name" value="NIR_SIR_ferr"/>
    <property type="match status" value="2"/>
</dbReference>
<comment type="cofactor">
    <cofactor evidence="1">
        <name>siroheme</name>
        <dbReference type="ChEBI" id="CHEBI:60052"/>
    </cofactor>
</comment>
<dbReference type="InterPro" id="IPR005117">
    <property type="entry name" value="NiRdtase/SiRdtase_haem-b_fer"/>
</dbReference>
<dbReference type="GO" id="GO:0046872">
    <property type="term" value="F:metal ion binding"/>
    <property type="evidence" value="ECO:0007669"/>
    <property type="project" value="UniProtKB-KW"/>
</dbReference>
<feature type="domain" description="Nitrite/Sulfite reductase ferredoxin-like" evidence="11">
    <location>
        <begin position="84"/>
        <end position="139"/>
    </location>
</feature>
<protein>
    <submittedName>
        <fullName evidence="12">Sulfite reductase subunit beta</fullName>
    </submittedName>
</protein>
<feature type="domain" description="Nitrite/Sulfite reductase ferredoxin-like" evidence="11">
    <location>
        <begin position="359"/>
        <end position="423"/>
    </location>
</feature>
<comment type="similarity">
    <text evidence="3">Belongs to the nitrite and sulfite reductase 4Fe-4S domain family.</text>
</comment>
<dbReference type="SUPFAM" id="SSF56014">
    <property type="entry name" value="Nitrite and sulphite reductase 4Fe-4S domain-like"/>
    <property type="match status" value="2"/>
</dbReference>
<dbReference type="GO" id="GO:0009337">
    <property type="term" value="C:sulfite reductase complex (NADPH)"/>
    <property type="evidence" value="ECO:0007669"/>
    <property type="project" value="TreeGrafter"/>
</dbReference>
<dbReference type="GO" id="GO:0051539">
    <property type="term" value="F:4 iron, 4 sulfur cluster binding"/>
    <property type="evidence" value="ECO:0007669"/>
    <property type="project" value="UniProtKB-KW"/>
</dbReference>
<dbReference type="InterPro" id="IPR006066">
    <property type="entry name" value="NO2/SO3_Rdtase_FeS/sirohaem_BS"/>
</dbReference>
<evidence type="ECO:0000256" key="2">
    <source>
        <dbReference type="ARBA" id="ARBA00001966"/>
    </source>
</evidence>
<name>A0A8J3IQD2_9CHLR</name>
<reference evidence="12" key="1">
    <citation type="submission" date="2020-10" db="EMBL/GenBank/DDBJ databases">
        <title>Taxonomic study of unclassified bacteria belonging to the class Ktedonobacteria.</title>
        <authorList>
            <person name="Yabe S."/>
            <person name="Wang C.M."/>
            <person name="Zheng Y."/>
            <person name="Sakai Y."/>
            <person name="Cavaletti L."/>
            <person name="Monciardini P."/>
            <person name="Donadio S."/>
        </authorList>
    </citation>
    <scope>NUCLEOTIDE SEQUENCE</scope>
    <source>
        <strain evidence="12">ID150040</strain>
    </source>
</reference>
<keyword evidence="6" id="KW-0479">Metal-binding</keyword>
<evidence type="ECO:0000313" key="12">
    <source>
        <dbReference type="EMBL" id="GHO94935.1"/>
    </source>
</evidence>
<dbReference type="PROSITE" id="PS00365">
    <property type="entry name" value="NIR_SIR"/>
    <property type="match status" value="1"/>
</dbReference>